<accession>A0A813GKS5</accession>
<reference evidence="2" key="1">
    <citation type="submission" date="2021-02" db="EMBL/GenBank/DDBJ databases">
        <authorList>
            <person name="Dougan E. K."/>
            <person name="Rhodes N."/>
            <person name="Thang M."/>
            <person name="Chan C."/>
        </authorList>
    </citation>
    <scope>NUCLEOTIDE SEQUENCE</scope>
</reference>
<evidence type="ECO:0000256" key="1">
    <source>
        <dbReference type="SAM" id="MobiDB-lite"/>
    </source>
</evidence>
<dbReference type="AlphaFoldDB" id="A0A813GKS5"/>
<name>A0A813GKS5_POLGL</name>
<feature type="region of interest" description="Disordered" evidence="1">
    <location>
        <begin position="125"/>
        <end position="159"/>
    </location>
</feature>
<evidence type="ECO:0000313" key="2">
    <source>
        <dbReference type="EMBL" id="CAE8627656.1"/>
    </source>
</evidence>
<organism evidence="2 3">
    <name type="scientific">Polarella glacialis</name>
    <name type="common">Dinoflagellate</name>
    <dbReference type="NCBI Taxonomy" id="89957"/>
    <lineage>
        <taxon>Eukaryota</taxon>
        <taxon>Sar</taxon>
        <taxon>Alveolata</taxon>
        <taxon>Dinophyceae</taxon>
        <taxon>Suessiales</taxon>
        <taxon>Suessiaceae</taxon>
        <taxon>Polarella</taxon>
    </lineage>
</organism>
<dbReference type="EMBL" id="CAJNNV010029232">
    <property type="protein sequence ID" value="CAE8627656.1"/>
    <property type="molecule type" value="Genomic_DNA"/>
</dbReference>
<evidence type="ECO:0000313" key="3">
    <source>
        <dbReference type="Proteomes" id="UP000654075"/>
    </source>
</evidence>
<feature type="compositionally biased region" description="Polar residues" evidence="1">
    <location>
        <begin position="53"/>
        <end position="64"/>
    </location>
</feature>
<sequence>MERCRSQLKRASHLLKVAMPAQPRRPPFSRRAARWRALCNSTNPAGPKRPKDSTQNGPTASKSAAATAGYRIRLAASAVKAAAPSMRAACDLYFEARGWRTVRSMYVRSPSAVNLMSRRAWVPSARCHPGTPTSNPATDAPDSLQRKQQQQQHAMAENNHVYRWHGLKV</sequence>
<comment type="caution">
    <text evidence="2">The sequence shown here is derived from an EMBL/GenBank/DDBJ whole genome shotgun (WGS) entry which is preliminary data.</text>
</comment>
<feature type="region of interest" description="Disordered" evidence="1">
    <location>
        <begin position="40"/>
        <end position="64"/>
    </location>
</feature>
<dbReference type="Proteomes" id="UP000654075">
    <property type="component" value="Unassembled WGS sequence"/>
</dbReference>
<protein>
    <submittedName>
        <fullName evidence="2">Uncharacterized protein</fullName>
    </submittedName>
</protein>
<gene>
    <name evidence="2" type="ORF">PGLA1383_LOCUS44386</name>
</gene>
<proteinExistence type="predicted"/>
<keyword evidence="3" id="KW-1185">Reference proteome</keyword>